<feature type="region of interest" description="Disordered" evidence="1">
    <location>
        <begin position="115"/>
        <end position="161"/>
    </location>
</feature>
<gene>
    <name evidence="6" type="ORF">FNF27_05311</name>
    <name evidence="4" type="ORF">FNF29_06330</name>
    <name evidence="3" type="ORF">FNF29_08208</name>
    <name evidence="5" type="ORF">FNF31_06469</name>
</gene>
<feature type="region of interest" description="Disordered" evidence="1">
    <location>
        <begin position="266"/>
        <end position="306"/>
    </location>
</feature>
<feature type="compositionally biased region" description="Low complexity" evidence="1">
    <location>
        <begin position="122"/>
        <end position="136"/>
    </location>
</feature>
<dbReference type="Pfam" id="PF05057">
    <property type="entry name" value="DUF676"/>
    <property type="match status" value="1"/>
</dbReference>
<dbReference type="SUPFAM" id="SSF53474">
    <property type="entry name" value="alpha/beta-Hydrolases"/>
    <property type="match status" value="1"/>
</dbReference>
<evidence type="ECO:0000256" key="1">
    <source>
        <dbReference type="SAM" id="MobiDB-lite"/>
    </source>
</evidence>
<dbReference type="Proteomes" id="UP000325113">
    <property type="component" value="Unassembled WGS sequence"/>
</dbReference>
<accession>A0A5A8E655</accession>
<evidence type="ECO:0000313" key="7">
    <source>
        <dbReference type="Proteomes" id="UP000322899"/>
    </source>
</evidence>
<proteinExistence type="predicted"/>
<evidence type="ECO:0000313" key="3">
    <source>
        <dbReference type="EMBL" id="KAA0146191.1"/>
    </source>
</evidence>
<dbReference type="InterPro" id="IPR029058">
    <property type="entry name" value="AB_hydrolase_fold"/>
</dbReference>
<dbReference type="OrthoDB" id="273452at2759"/>
<reference evidence="7 8" key="1">
    <citation type="submission" date="2019-07" db="EMBL/GenBank/DDBJ databases">
        <title>Genomes of Cafeteria roenbergensis.</title>
        <authorList>
            <person name="Fischer M.G."/>
            <person name="Hackl T."/>
            <person name="Roman M."/>
        </authorList>
    </citation>
    <scope>NUCLEOTIDE SEQUENCE [LARGE SCALE GENOMIC DNA]</scope>
    <source>
        <strain evidence="3 8">BVI</strain>
        <strain evidence="5 9">Cflag</strain>
        <strain evidence="6 7">E4-10P</strain>
    </source>
</reference>
<dbReference type="EMBL" id="VLTM01000100">
    <property type="protein sequence ID" value="KAA0153478.1"/>
    <property type="molecule type" value="Genomic_DNA"/>
</dbReference>
<dbReference type="EMBL" id="VLTN01000047">
    <property type="protein sequence ID" value="KAA0149039.1"/>
    <property type="molecule type" value="Genomic_DNA"/>
</dbReference>
<evidence type="ECO:0000313" key="8">
    <source>
        <dbReference type="Proteomes" id="UP000323011"/>
    </source>
</evidence>
<evidence type="ECO:0000313" key="5">
    <source>
        <dbReference type="EMBL" id="KAA0153478.1"/>
    </source>
</evidence>
<protein>
    <recommendedName>
        <fullName evidence="2">DUF676 domain-containing protein</fullName>
    </recommendedName>
</protein>
<evidence type="ECO:0000313" key="9">
    <source>
        <dbReference type="Proteomes" id="UP000325113"/>
    </source>
</evidence>
<feature type="compositionally biased region" description="Gly residues" evidence="1">
    <location>
        <begin position="289"/>
        <end position="298"/>
    </location>
</feature>
<evidence type="ECO:0000259" key="2">
    <source>
        <dbReference type="Pfam" id="PF05057"/>
    </source>
</evidence>
<dbReference type="PANTHER" id="PTHR12482:SF62">
    <property type="entry name" value="LIPASE ROG1-RELATED"/>
    <property type="match status" value="1"/>
</dbReference>
<dbReference type="Proteomes" id="UP000322899">
    <property type="component" value="Unassembled WGS sequence"/>
</dbReference>
<keyword evidence="8" id="KW-1185">Reference proteome</keyword>
<dbReference type="Proteomes" id="UP000323011">
    <property type="component" value="Unassembled WGS sequence"/>
</dbReference>
<feature type="domain" description="DUF676" evidence="2">
    <location>
        <begin position="4"/>
        <end position="107"/>
    </location>
</feature>
<dbReference type="EMBL" id="VLTN01000097">
    <property type="protein sequence ID" value="KAA0146191.1"/>
    <property type="molecule type" value="Genomic_DNA"/>
</dbReference>
<dbReference type="EMBL" id="VLTO01000036">
    <property type="protein sequence ID" value="KAA0173223.1"/>
    <property type="molecule type" value="Genomic_DNA"/>
</dbReference>
<dbReference type="InterPro" id="IPR007751">
    <property type="entry name" value="DUF676_lipase-like"/>
</dbReference>
<organism evidence="6 7">
    <name type="scientific">Cafeteria roenbergensis</name>
    <name type="common">Marine flagellate</name>
    <dbReference type="NCBI Taxonomy" id="33653"/>
    <lineage>
        <taxon>Eukaryota</taxon>
        <taxon>Sar</taxon>
        <taxon>Stramenopiles</taxon>
        <taxon>Bigyra</taxon>
        <taxon>Opalozoa</taxon>
        <taxon>Bicosoecida</taxon>
        <taxon>Cafeteriaceae</taxon>
        <taxon>Cafeteria</taxon>
    </lineage>
</organism>
<comment type="caution">
    <text evidence="6">The sequence shown here is derived from an EMBL/GenBank/DDBJ whole genome shotgun (WGS) entry which is preliminary data.</text>
</comment>
<sequence length="540" mass="54823">MAARDHLMVMQHGLHGSVSSMHPLAEAVEASHGEAIETVIASSNTGVLGKLSSMVTTADGVAAGGVRLAAEIVSLLEARPHVHKLSVLGVSLGGLYVRYALGVLASHPLFAVEDDEPRRPAPEAARTAAPAPAAGVAAGGKGGAAPSGDARSSPGAHGPAPRRHVQLWNFVTVVSPATGVRLHLHPAIRFAVDTAGVIGFTGPDLTLSRAGWAAGAEANSNGSIHVPSLGAVVEPVVGMAARSAWLRRAACRAAKGPDVEGDAAVAAAAATEPAPRDSSRAAAATTDSAGGGAGGGGATAPDGPLPTGAEPVPLLFAMARPGSVFWRMLARFRNRVIAGVTEFDDKVPHEGAALAPPGPTSLHELVAALEGGHGADDSAACAVLVKVENKDSFAVAAGAARGVLGSLRRTVRPGTVAVAHAENGDSDAKEEAFPHVSGVFLQPAEEGVSGRQTGWDYDAALEAFFAWLDRLSPDTRGPSPEAVMAAGLRCIGGWTTVDLTFGEWGAAVMNHMRAANNSWIPGDTSGDDAVRFVCSRCVLR</sequence>
<evidence type="ECO:0000313" key="4">
    <source>
        <dbReference type="EMBL" id="KAA0149039.1"/>
    </source>
</evidence>
<dbReference type="PANTHER" id="PTHR12482">
    <property type="entry name" value="LIPASE ROG1-RELATED-RELATED"/>
    <property type="match status" value="1"/>
</dbReference>
<dbReference type="InterPro" id="IPR044294">
    <property type="entry name" value="Lipase-like"/>
</dbReference>
<dbReference type="AlphaFoldDB" id="A0A5A8E655"/>
<evidence type="ECO:0000313" key="6">
    <source>
        <dbReference type="EMBL" id="KAA0173223.1"/>
    </source>
</evidence>
<name>A0A5A8E655_CAFRO</name>